<evidence type="ECO:0000259" key="2">
    <source>
        <dbReference type="SMART" id="SM00128"/>
    </source>
</evidence>
<evidence type="ECO:0000313" key="4">
    <source>
        <dbReference type="Proteomes" id="UP001633002"/>
    </source>
</evidence>
<proteinExistence type="inferred from homology"/>
<dbReference type="AlphaFoldDB" id="A0ABD3GHW1"/>
<evidence type="ECO:0000313" key="3">
    <source>
        <dbReference type="EMBL" id="KAL3677767.1"/>
    </source>
</evidence>
<organism evidence="3 4">
    <name type="scientific">Riccia sorocarpa</name>
    <dbReference type="NCBI Taxonomy" id="122646"/>
    <lineage>
        <taxon>Eukaryota</taxon>
        <taxon>Viridiplantae</taxon>
        <taxon>Streptophyta</taxon>
        <taxon>Embryophyta</taxon>
        <taxon>Marchantiophyta</taxon>
        <taxon>Marchantiopsida</taxon>
        <taxon>Marchantiidae</taxon>
        <taxon>Marchantiales</taxon>
        <taxon>Ricciaceae</taxon>
        <taxon>Riccia</taxon>
    </lineage>
</organism>
<keyword evidence="4" id="KW-1185">Reference proteome</keyword>
<dbReference type="PANTHER" id="PTHR11200">
    <property type="entry name" value="INOSITOL 5-PHOSPHATASE"/>
    <property type="match status" value="1"/>
</dbReference>
<comment type="similarity">
    <text evidence="1">Belongs to the inositol polyphosphate 5-phosphatase family.</text>
</comment>
<feature type="domain" description="Inositol polyphosphate-related phosphatase" evidence="2">
    <location>
        <begin position="113"/>
        <end position="431"/>
    </location>
</feature>
<protein>
    <recommendedName>
        <fullName evidence="2">Inositol polyphosphate-related phosphatase domain-containing protein</fullName>
    </recommendedName>
</protein>
<dbReference type="SUPFAM" id="SSF56219">
    <property type="entry name" value="DNase I-like"/>
    <property type="match status" value="1"/>
</dbReference>
<gene>
    <name evidence="3" type="ORF">R1sor_020723</name>
</gene>
<dbReference type="Gene3D" id="3.60.10.10">
    <property type="entry name" value="Endonuclease/exonuclease/phosphatase"/>
    <property type="match status" value="1"/>
</dbReference>
<dbReference type="InterPro" id="IPR036691">
    <property type="entry name" value="Endo/exonu/phosph_ase_sf"/>
</dbReference>
<dbReference type="EMBL" id="JBJQOH010000007">
    <property type="protein sequence ID" value="KAL3677767.1"/>
    <property type="molecule type" value="Genomic_DNA"/>
</dbReference>
<dbReference type="SMART" id="SM00128">
    <property type="entry name" value="IPPc"/>
    <property type="match status" value="1"/>
</dbReference>
<dbReference type="InterPro" id="IPR046985">
    <property type="entry name" value="IP5"/>
</dbReference>
<comment type="caution">
    <text evidence="3">The sequence shown here is derived from an EMBL/GenBank/DDBJ whole genome shotgun (WGS) entry which is preliminary data.</text>
</comment>
<dbReference type="InterPro" id="IPR000300">
    <property type="entry name" value="IPPc"/>
</dbReference>
<evidence type="ECO:0000256" key="1">
    <source>
        <dbReference type="ARBA" id="ARBA00010768"/>
    </source>
</evidence>
<sequence length="436" mass="48391">MGMCLGRCIHLSPHERDLWVCCGRKIIKGLRDADAVDLLVYKAAENGRGIIRRDTKTEAEIFGFSTIPRKDNAVTKCSSGLDADKRGYSDGVFDEHVFTENGEKSSFLQSQTKDLRVYIVTWNMNGKALVDRISHLLEADGGHHDLYIVGLQEAHNSMAEALVNDDSLGEKYSFVAAAVMLSLQLFVIAKKTILPYISKPLVDKISVGGLGGVVGRQKGAVAVAFRYKDVSLMFIACHLARKAAHEANVDERNAQFHRIYQNVFSKQNGTGLCSGSCIRNAAAVADEPGPCRDHAFRCSFIEQADMVVWLGDLNYRVEMSRNSVSFLIAHKLEEVLWTKDQLSRALKKGQAFNGFVEGPLSFKPTYKFDVGTDNYDSSHKERVPSWTDRILYKVGSSSDLRVNMTGYNSINSIKTSDHRPVKALLTLSNIKENGVQ</sequence>
<reference evidence="3 4" key="1">
    <citation type="submission" date="2024-09" db="EMBL/GenBank/DDBJ databases">
        <title>Chromosome-scale assembly of Riccia sorocarpa.</title>
        <authorList>
            <person name="Paukszto L."/>
        </authorList>
    </citation>
    <scope>NUCLEOTIDE SEQUENCE [LARGE SCALE GENOMIC DNA]</scope>
    <source>
        <strain evidence="3">LP-2024</strain>
        <tissue evidence="3">Aerial parts of the thallus</tissue>
    </source>
</reference>
<dbReference type="Proteomes" id="UP001633002">
    <property type="component" value="Unassembled WGS sequence"/>
</dbReference>
<dbReference type="Pfam" id="PF22669">
    <property type="entry name" value="Exo_endo_phos2"/>
    <property type="match status" value="1"/>
</dbReference>
<name>A0ABD3GHW1_9MARC</name>
<dbReference type="PANTHER" id="PTHR11200:SF275">
    <property type="entry name" value="LD06095P"/>
    <property type="match status" value="1"/>
</dbReference>
<accession>A0ABD3GHW1</accession>